<evidence type="ECO:0000256" key="6">
    <source>
        <dbReference type="SAM" id="MobiDB-lite"/>
    </source>
</evidence>
<dbReference type="Gene3D" id="1.20.5.3600">
    <property type="match status" value="1"/>
</dbReference>
<keyword evidence="3" id="KW-0653">Protein transport</keyword>
<dbReference type="GO" id="GO:0044613">
    <property type="term" value="C:nuclear pore central transport channel"/>
    <property type="evidence" value="ECO:0007669"/>
    <property type="project" value="TreeGrafter"/>
</dbReference>
<comment type="caution">
    <text evidence="8">The sequence shown here is derived from an EMBL/GenBank/DDBJ whole genome shotgun (WGS) entry which is preliminary data.</text>
</comment>
<evidence type="ECO:0000256" key="5">
    <source>
        <dbReference type="SAM" id="Coils"/>
    </source>
</evidence>
<feature type="non-terminal residue" evidence="8">
    <location>
        <position position="1"/>
    </location>
</feature>
<evidence type="ECO:0000256" key="2">
    <source>
        <dbReference type="ARBA" id="ARBA00022448"/>
    </source>
</evidence>
<feature type="coiled-coil region" evidence="5">
    <location>
        <begin position="326"/>
        <end position="360"/>
    </location>
</feature>
<organism evidence="8 9">
    <name type="scientific">Rhizodiscina lignyota</name>
    <dbReference type="NCBI Taxonomy" id="1504668"/>
    <lineage>
        <taxon>Eukaryota</taxon>
        <taxon>Fungi</taxon>
        <taxon>Dikarya</taxon>
        <taxon>Ascomycota</taxon>
        <taxon>Pezizomycotina</taxon>
        <taxon>Dothideomycetes</taxon>
        <taxon>Pleosporomycetidae</taxon>
        <taxon>Aulographales</taxon>
        <taxon>Rhizodiscinaceae</taxon>
        <taxon>Rhizodiscina</taxon>
    </lineage>
</organism>
<evidence type="ECO:0000256" key="4">
    <source>
        <dbReference type="ARBA" id="ARBA00023242"/>
    </source>
</evidence>
<evidence type="ECO:0000259" key="7">
    <source>
        <dbReference type="Pfam" id="PF13874"/>
    </source>
</evidence>
<reference evidence="8" key="1">
    <citation type="journal article" date="2020" name="Stud. Mycol.">
        <title>101 Dothideomycetes genomes: a test case for predicting lifestyles and emergence of pathogens.</title>
        <authorList>
            <person name="Haridas S."/>
            <person name="Albert R."/>
            <person name="Binder M."/>
            <person name="Bloem J."/>
            <person name="Labutti K."/>
            <person name="Salamov A."/>
            <person name="Andreopoulos B."/>
            <person name="Baker S."/>
            <person name="Barry K."/>
            <person name="Bills G."/>
            <person name="Bluhm B."/>
            <person name="Cannon C."/>
            <person name="Castanera R."/>
            <person name="Culley D."/>
            <person name="Daum C."/>
            <person name="Ezra D."/>
            <person name="Gonzalez J."/>
            <person name="Henrissat B."/>
            <person name="Kuo A."/>
            <person name="Liang C."/>
            <person name="Lipzen A."/>
            <person name="Lutzoni F."/>
            <person name="Magnuson J."/>
            <person name="Mondo S."/>
            <person name="Nolan M."/>
            <person name="Ohm R."/>
            <person name="Pangilinan J."/>
            <person name="Park H.-J."/>
            <person name="Ramirez L."/>
            <person name="Alfaro M."/>
            <person name="Sun H."/>
            <person name="Tritt A."/>
            <person name="Yoshinaga Y."/>
            <person name="Zwiers L.-H."/>
            <person name="Turgeon B."/>
            <person name="Goodwin S."/>
            <person name="Spatafora J."/>
            <person name="Crous P."/>
            <person name="Grigoriev I."/>
        </authorList>
    </citation>
    <scope>NUCLEOTIDE SEQUENCE</scope>
    <source>
        <strain evidence="8">CBS 133067</strain>
    </source>
</reference>
<name>A0A9P4IF81_9PEZI</name>
<protein>
    <submittedName>
        <fullName evidence="8">Nuclear pore protein NUP57</fullName>
    </submittedName>
</protein>
<dbReference type="GO" id="GO:0017056">
    <property type="term" value="F:structural constituent of nuclear pore"/>
    <property type="evidence" value="ECO:0007669"/>
    <property type="project" value="TreeGrafter"/>
</dbReference>
<dbReference type="Pfam" id="PF13634">
    <property type="entry name" value="Nucleoporin_FG"/>
    <property type="match status" value="1"/>
</dbReference>
<dbReference type="PANTHER" id="PTHR13000:SF0">
    <property type="entry name" value="NUCLEOPORIN P54"/>
    <property type="match status" value="1"/>
</dbReference>
<dbReference type="Proteomes" id="UP000799772">
    <property type="component" value="Unassembled WGS sequence"/>
</dbReference>
<dbReference type="InterPro" id="IPR025574">
    <property type="entry name" value="Nucleoporin_FG_rpt"/>
</dbReference>
<dbReference type="InterPro" id="IPR025712">
    <property type="entry name" value="Nup54_alpha-helical_dom"/>
</dbReference>
<evidence type="ECO:0000256" key="3">
    <source>
        <dbReference type="ARBA" id="ARBA00023132"/>
    </source>
</evidence>
<evidence type="ECO:0000313" key="8">
    <source>
        <dbReference type="EMBL" id="KAF2097412.1"/>
    </source>
</evidence>
<keyword evidence="4" id="KW-0539">Nucleus</keyword>
<evidence type="ECO:0000256" key="1">
    <source>
        <dbReference type="ARBA" id="ARBA00004567"/>
    </source>
</evidence>
<dbReference type="InterPro" id="IPR024864">
    <property type="entry name" value="Nup54/Nup57/Nup44"/>
</dbReference>
<dbReference type="OrthoDB" id="6162375at2759"/>
<dbReference type="GO" id="GO:0036228">
    <property type="term" value="P:protein localization to nuclear inner membrane"/>
    <property type="evidence" value="ECO:0007669"/>
    <property type="project" value="TreeGrafter"/>
</dbReference>
<feature type="compositionally biased region" description="Low complexity" evidence="6">
    <location>
        <begin position="46"/>
        <end position="65"/>
    </location>
</feature>
<keyword evidence="2" id="KW-0813">Transport</keyword>
<dbReference type="GO" id="GO:0006607">
    <property type="term" value="P:NLS-bearing protein import into nucleus"/>
    <property type="evidence" value="ECO:0007669"/>
    <property type="project" value="TreeGrafter"/>
</dbReference>
<feature type="domain" description="Nucleoporin Nup54 alpha-helical" evidence="7">
    <location>
        <begin position="156"/>
        <end position="292"/>
    </location>
</feature>
<keyword evidence="3" id="KW-0509">mRNA transport</keyword>
<dbReference type="AlphaFoldDB" id="A0A9P4IF81"/>
<accession>A0A9P4IF81</accession>
<comment type="subcellular location">
    <subcellularLocation>
        <location evidence="1">Nucleus</location>
        <location evidence="1">Nuclear pore complex</location>
    </subcellularLocation>
</comment>
<feature type="non-terminal residue" evidence="8">
    <location>
        <position position="368"/>
    </location>
</feature>
<keyword evidence="3" id="KW-0811">Translocation</keyword>
<keyword evidence="9" id="KW-1185">Reference proteome</keyword>
<dbReference type="Gene3D" id="1.20.5.490">
    <property type="entry name" value="Single helix bin"/>
    <property type="match status" value="1"/>
</dbReference>
<dbReference type="EMBL" id="ML978128">
    <property type="protein sequence ID" value="KAF2097412.1"/>
    <property type="molecule type" value="Genomic_DNA"/>
</dbReference>
<proteinExistence type="predicted"/>
<dbReference type="Pfam" id="PF18570">
    <property type="entry name" value="Nup54_57_C"/>
    <property type="match status" value="1"/>
</dbReference>
<evidence type="ECO:0000313" key="9">
    <source>
        <dbReference type="Proteomes" id="UP000799772"/>
    </source>
</evidence>
<dbReference type="Pfam" id="PF13874">
    <property type="entry name" value="Nup54"/>
    <property type="match status" value="1"/>
</dbReference>
<dbReference type="GO" id="GO:0006999">
    <property type="term" value="P:nuclear pore organization"/>
    <property type="evidence" value="ECO:0007669"/>
    <property type="project" value="TreeGrafter"/>
</dbReference>
<sequence length="368" mass="40437">QQQQPTLGGGLFGGSTTQQPAQQGGGLFGNTQQNASQGGGLFGASTQPQQQQQGGLFGSTTQQPQQGGGLFAGSIGQQQQPAQGSFLGSFGASANRPQAGNSLWKPGATMVPREKSIPEQIYTLLEKWSPESPNSVFQHYFYNSVDPKLVPYFGPAPDEDEKKWEEALAKKPSEGSIPIQAKGFAGVGVRMQYAAKATEELQRRMHEINSSLTANMENHDLKTTVRVADARRRHMALSQRCLALATKVQVLRNRGYAMDNAEEVLKQKLAILEKGAYDVVLNGKQEEIWARLSDLRERASLLKEESDKIGKIAKADSDGSIDDDTMKAIKKLLNDYDSQLSHLKKELESIQTDFEGWENDNQEVARRR</sequence>
<keyword evidence="3" id="KW-0906">Nuclear pore complex</keyword>
<keyword evidence="5" id="KW-0175">Coiled coil</keyword>
<gene>
    <name evidence="8" type="ORF">NA57DRAFT_20158</name>
</gene>
<dbReference type="PANTHER" id="PTHR13000">
    <property type="entry name" value="NUCLEOPORIN P54"/>
    <property type="match status" value="1"/>
</dbReference>
<feature type="region of interest" description="Disordered" evidence="6">
    <location>
        <begin position="1"/>
        <end position="107"/>
    </location>
</feature>